<keyword evidence="2" id="KW-1185">Reference proteome</keyword>
<organism evidence="1 2">
    <name type="scientific">Tetracentron sinense</name>
    <name type="common">Spur-leaf</name>
    <dbReference type="NCBI Taxonomy" id="13715"/>
    <lineage>
        <taxon>Eukaryota</taxon>
        <taxon>Viridiplantae</taxon>
        <taxon>Streptophyta</taxon>
        <taxon>Embryophyta</taxon>
        <taxon>Tracheophyta</taxon>
        <taxon>Spermatophyta</taxon>
        <taxon>Magnoliopsida</taxon>
        <taxon>Trochodendrales</taxon>
        <taxon>Trochodendraceae</taxon>
        <taxon>Tetracentron</taxon>
    </lineage>
</organism>
<evidence type="ECO:0000313" key="1">
    <source>
        <dbReference type="EMBL" id="KAF8410365.1"/>
    </source>
</evidence>
<proteinExistence type="predicted"/>
<accession>A0A834ZRT3</accession>
<name>A0A834ZRT3_TETSI</name>
<dbReference type="Proteomes" id="UP000655225">
    <property type="component" value="Unassembled WGS sequence"/>
</dbReference>
<comment type="caution">
    <text evidence="1">The sequence shown here is derived from an EMBL/GenBank/DDBJ whole genome shotgun (WGS) entry which is preliminary data.</text>
</comment>
<dbReference type="AlphaFoldDB" id="A0A834ZRT3"/>
<reference evidence="1 2" key="1">
    <citation type="submission" date="2020-04" db="EMBL/GenBank/DDBJ databases">
        <title>Plant Genome Project.</title>
        <authorList>
            <person name="Zhang R.-G."/>
        </authorList>
    </citation>
    <scope>NUCLEOTIDE SEQUENCE [LARGE SCALE GENOMIC DNA]</scope>
    <source>
        <strain evidence="1">YNK0</strain>
        <tissue evidence="1">Leaf</tissue>
    </source>
</reference>
<gene>
    <name evidence="1" type="ORF">HHK36_002893</name>
</gene>
<sequence length="107" mass="11953">MAYAEKALEPWLNPNLIAQLLGKDMFSSPLFDSDRGTDQITIYKRTRIIRVSSCLIDANTSTPMMVSTMRDCEGEPGSSKRLGKTSIEQNVSPSEVMKFTGKQVYDL</sequence>
<dbReference type="EMBL" id="JABCRI010000002">
    <property type="protein sequence ID" value="KAF8410365.1"/>
    <property type="molecule type" value="Genomic_DNA"/>
</dbReference>
<evidence type="ECO:0000313" key="2">
    <source>
        <dbReference type="Proteomes" id="UP000655225"/>
    </source>
</evidence>
<protein>
    <submittedName>
        <fullName evidence="1">Uncharacterized protein</fullName>
    </submittedName>
</protein>